<dbReference type="Proteomes" id="UP001597287">
    <property type="component" value="Unassembled WGS sequence"/>
</dbReference>
<evidence type="ECO:0000313" key="1">
    <source>
        <dbReference type="EMBL" id="MFD2317574.1"/>
    </source>
</evidence>
<reference evidence="2" key="1">
    <citation type="journal article" date="2019" name="Int. J. Syst. Evol. Microbiol.">
        <title>The Global Catalogue of Microorganisms (GCM) 10K type strain sequencing project: providing services to taxonomists for standard genome sequencing and annotation.</title>
        <authorList>
            <consortium name="The Broad Institute Genomics Platform"/>
            <consortium name="The Broad Institute Genome Sequencing Center for Infectious Disease"/>
            <person name="Wu L."/>
            <person name="Ma J."/>
        </authorList>
    </citation>
    <scope>NUCLEOTIDE SEQUENCE [LARGE SCALE GENOMIC DNA]</scope>
    <source>
        <strain evidence="2">CCUG 62793</strain>
    </source>
</reference>
<sequence>MLYFQLSEPEYDSLRRVQDQLGLISSLIMGACPGHALEPVTPGQLLAFIQAQEEALEGVMGELVSAGWCGGQIDWGAALGGYA</sequence>
<proteinExistence type="predicted"/>
<protein>
    <submittedName>
        <fullName evidence="1">Uncharacterized protein</fullName>
    </submittedName>
</protein>
<name>A0ABW5EKI3_9BURK</name>
<dbReference type="RefSeq" id="WP_380110109.1">
    <property type="nucleotide sequence ID" value="NZ_JBHSIH010000001.1"/>
</dbReference>
<keyword evidence="2" id="KW-1185">Reference proteome</keyword>
<comment type="caution">
    <text evidence="1">The sequence shown here is derived from an EMBL/GenBank/DDBJ whole genome shotgun (WGS) entry which is preliminary data.</text>
</comment>
<dbReference type="EMBL" id="JBHUIG010000003">
    <property type="protein sequence ID" value="MFD2317574.1"/>
    <property type="molecule type" value="Genomic_DNA"/>
</dbReference>
<organism evidence="1 2">
    <name type="scientific">Delftia deserti</name>
    <dbReference type="NCBI Taxonomy" id="1651218"/>
    <lineage>
        <taxon>Bacteria</taxon>
        <taxon>Pseudomonadati</taxon>
        <taxon>Pseudomonadota</taxon>
        <taxon>Betaproteobacteria</taxon>
        <taxon>Burkholderiales</taxon>
        <taxon>Comamonadaceae</taxon>
        <taxon>Delftia</taxon>
    </lineage>
</organism>
<accession>A0ABW5EKI3</accession>
<evidence type="ECO:0000313" key="2">
    <source>
        <dbReference type="Proteomes" id="UP001597287"/>
    </source>
</evidence>
<gene>
    <name evidence="1" type="ORF">ACFSPV_02555</name>
</gene>